<comment type="caution">
    <text evidence="1">The sequence shown here is derived from an EMBL/GenBank/DDBJ whole genome shotgun (WGS) entry which is preliminary data.</text>
</comment>
<accession>A0A495J1Z4</accession>
<protein>
    <submittedName>
        <fullName evidence="1">Uncharacterized protein</fullName>
    </submittedName>
</protein>
<dbReference type="Proteomes" id="UP000268007">
    <property type="component" value="Unassembled WGS sequence"/>
</dbReference>
<proteinExistence type="predicted"/>
<dbReference type="Pfam" id="PF20459">
    <property type="entry name" value="DUF6712"/>
    <property type="match status" value="1"/>
</dbReference>
<evidence type="ECO:0000313" key="1">
    <source>
        <dbReference type="EMBL" id="RKR82661.1"/>
    </source>
</evidence>
<dbReference type="RefSeq" id="WP_121198245.1">
    <property type="nucleotide sequence ID" value="NZ_RBKU01000001.1"/>
</dbReference>
<organism evidence="1 2">
    <name type="scientific">Mucilaginibacter gracilis</name>
    <dbReference type="NCBI Taxonomy" id="423350"/>
    <lineage>
        <taxon>Bacteria</taxon>
        <taxon>Pseudomonadati</taxon>
        <taxon>Bacteroidota</taxon>
        <taxon>Sphingobacteriia</taxon>
        <taxon>Sphingobacteriales</taxon>
        <taxon>Sphingobacteriaceae</taxon>
        <taxon>Mucilaginibacter</taxon>
    </lineage>
</organism>
<evidence type="ECO:0000313" key="2">
    <source>
        <dbReference type="Proteomes" id="UP000268007"/>
    </source>
</evidence>
<keyword evidence="2" id="KW-1185">Reference proteome</keyword>
<reference evidence="1 2" key="1">
    <citation type="submission" date="2018-10" db="EMBL/GenBank/DDBJ databases">
        <title>Genomic Encyclopedia of Archaeal and Bacterial Type Strains, Phase II (KMG-II): from individual species to whole genera.</title>
        <authorList>
            <person name="Goeker M."/>
        </authorList>
    </citation>
    <scope>NUCLEOTIDE SEQUENCE [LARGE SCALE GENOMIC DNA]</scope>
    <source>
        <strain evidence="1 2">DSM 18602</strain>
    </source>
</reference>
<sequence length="193" mass="22016">MSKVLFLSEQQLKDNSVIEAHVDSKILSNTIWEVQEFELKPILGKDLYQSIANEVLSASTISGYTISETNLELLTDYIKPFLIYGTLSYGFIPLHYKITNKGINRLTDSSVASLQSTELEYVKNNYDTKFDNYKLRLVNHLAVDLKEDVSDIIDTTGDSTGWFIPDNQINVEDFFESLASKTGLYRGYIRRGY</sequence>
<dbReference type="EMBL" id="RBKU01000001">
    <property type="protein sequence ID" value="RKR82661.1"/>
    <property type="molecule type" value="Genomic_DNA"/>
</dbReference>
<gene>
    <name evidence="1" type="ORF">BDD43_2846</name>
</gene>
<dbReference type="AlphaFoldDB" id="A0A495J1Z4"/>
<dbReference type="OrthoDB" id="792176at2"/>
<name>A0A495J1Z4_9SPHI</name>
<dbReference type="InterPro" id="IPR046558">
    <property type="entry name" value="DUF6712"/>
</dbReference>